<feature type="compositionally biased region" description="Basic and acidic residues" evidence="1">
    <location>
        <begin position="116"/>
        <end position="133"/>
    </location>
</feature>
<sequence>MKKVFTAEGVLDILTTDNSANLFPIDSSSDEEDLVYSYGNTSDPDFEIPTSVSDDGDDEEDPQLSGQASSSTSRVGPCSSASPAQPHPDLFQCKDTQKKRKQKAPHTSVRPKRHRSDSGPEEQWHNREDEDQKPQPLRFVPARMPGPTFDTTSSWSPLSLFQLFFSSSVVCALIDNTNANAARRLRAGRKFIWKELTVKDFYIFMAIIIFTSLVRVHHASDYWRKSWPYNFSFPGDKMTRCRFESILWSLHLSNPQEDEENEKKKNTSEYDRLFKIKPLYTDIVTACQTYFQPRQKISIDEQMVASKARNSMKRYQKDKPTKWGYKLFVLADSSTGYTWNFFIYTGKNLSTTGQGLRYSSVMDLLPFSLLGKGYMLFVDHFYTSPTLFKDLSSKNIGCCGTIRKTCVGFPQTTNNDLPKKAERGDIRWLRRGNLLFVKWMDTREVTMCSTVHTAFSGKTIQRRVKSGGVWQTKSIPAPDSVIDYNKHMGGVDLSDALISYYSVQQKSMKWYKKFFYHFMDIATVNSFILYKELLKLRKDPASTGTADHKKFKEQLAEEMLEFAECSTPSSPPPQPLTCMPEFYESADDNQTRKYCRRCKDAGFARVKTPIYCRRCQVPLCLSSTRNCFKEWHDAK</sequence>
<dbReference type="GeneTree" id="ENSGT00940000163467"/>
<dbReference type="Pfam" id="PF13843">
    <property type="entry name" value="DDE_Tnp_1_7"/>
    <property type="match status" value="1"/>
</dbReference>
<proteinExistence type="predicted"/>
<evidence type="ECO:0000256" key="1">
    <source>
        <dbReference type="SAM" id="MobiDB-lite"/>
    </source>
</evidence>
<keyword evidence="4" id="KW-1185">Reference proteome</keyword>
<feature type="region of interest" description="Disordered" evidence="1">
    <location>
        <begin position="18"/>
        <end position="138"/>
    </location>
</feature>
<dbReference type="AlphaFoldDB" id="A0A3B3UBF5"/>
<reference evidence="3" key="2">
    <citation type="submission" date="2025-09" db="UniProtKB">
        <authorList>
            <consortium name="Ensembl"/>
        </authorList>
    </citation>
    <scope>IDENTIFICATION</scope>
</reference>
<dbReference type="InterPro" id="IPR029526">
    <property type="entry name" value="PGBD"/>
</dbReference>
<protein>
    <submittedName>
        <fullName evidence="3">PiggyBac transposable element-derived protein 4-like</fullName>
    </submittedName>
</protein>
<evidence type="ECO:0000259" key="2">
    <source>
        <dbReference type="Pfam" id="PF13843"/>
    </source>
</evidence>
<dbReference type="STRING" id="48699.ENSPLAP00000010655"/>
<feature type="domain" description="PiggyBac transposable element-derived protein" evidence="2">
    <location>
        <begin position="156"/>
        <end position="527"/>
    </location>
</feature>
<feature type="compositionally biased region" description="Polar residues" evidence="1">
    <location>
        <begin position="64"/>
        <end position="83"/>
    </location>
</feature>
<evidence type="ECO:0000313" key="4">
    <source>
        <dbReference type="Proteomes" id="UP000261500"/>
    </source>
</evidence>
<dbReference type="PANTHER" id="PTHR46599:SF3">
    <property type="entry name" value="PIGGYBAC TRANSPOSABLE ELEMENT-DERIVED PROTEIN 4"/>
    <property type="match status" value="1"/>
</dbReference>
<dbReference type="Proteomes" id="UP000261500">
    <property type="component" value="Unplaced"/>
</dbReference>
<accession>A0A3B3UBF5</accession>
<evidence type="ECO:0000313" key="3">
    <source>
        <dbReference type="Ensembl" id="ENSPLAP00000010655.1"/>
    </source>
</evidence>
<dbReference type="Ensembl" id="ENSPLAT00000017809.1">
    <property type="protein sequence ID" value="ENSPLAP00000010655.1"/>
    <property type="gene ID" value="ENSPLAG00000013618.1"/>
</dbReference>
<reference evidence="3" key="1">
    <citation type="submission" date="2025-08" db="UniProtKB">
        <authorList>
            <consortium name="Ensembl"/>
        </authorList>
    </citation>
    <scope>IDENTIFICATION</scope>
</reference>
<organism evidence="3 4">
    <name type="scientific">Poecilia latipinna</name>
    <name type="common">sailfin molly</name>
    <dbReference type="NCBI Taxonomy" id="48699"/>
    <lineage>
        <taxon>Eukaryota</taxon>
        <taxon>Metazoa</taxon>
        <taxon>Chordata</taxon>
        <taxon>Craniata</taxon>
        <taxon>Vertebrata</taxon>
        <taxon>Euteleostomi</taxon>
        <taxon>Actinopterygii</taxon>
        <taxon>Neopterygii</taxon>
        <taxon>Teleostei</taxon>
        <taxon>Neoteleostei</taxon>
        <taxon>Acanthomorphata</taxon>
        <taxon>Ovalentaria</taxon>
        <taxon>Atherinomorphae</taxon>
        <taxon>Cyprinodontiformes</taxon>
        <taxon>Poeciliidae</taxon>
        <taxon>Poeciliinae</taxon>
        <taxon>Poecilia</taxon>
    </lineage>
</organism>
<dbReference type="PANTHER" id="PTHR46599">
    <property type="entry name" value="PIGGYBAC TRANSPOSABLE ELEMENT-DERIVED PROTEIN 4"/>
    <property type="match status" value="1"/>
</dbReference>
<feature type="compositionally biased region" description="Basic residues" evidence="1">
    <location>
        <begin position="97"/>
        <end position="115"/>
    </location>
</feature>
<name>A0A3B3UBF5_9TELE</name>